<dbReference type="SUPFAM" id="SSF55874">
    <property type="entry name" value="ATPase domain of HSP90 chaperone/DNA topoisomerase II/histidine kinase"/>
    <property type="match status" value="1"/>
</dbReference>
<dbReference type="RefSeq" id="WP_206594800.1">
    <property type="nucleotide sequence ID" value="NZ_JAFKCS010000013.1"/>
</dbReference>
<sequence length="325" mass="36839">MIKIPGQEPWAIHLPHLLLDTCCGFSVTLLLRKFYARFRLRKILVSAILHIICLLLASLLWTQFKWHSLQWFYGTLWQPMTWFDFGTWTSASLTMLATWTAGYYGIKMYLDNAEQRHQAAEALHLAKESQLKMLRYQLNPHFMFNSINAICTLILKQHNANAVAMLEKLCDFLRYSLYTDPLAKITVQDEIAILQTYLDIEQGRFQSELNVKITADPSCFNLLIPSLLLQPLVENALKHGIVQNSGIVIAVNFARVANQLLITVSDTGVGFDFSTLTSNGIGIKNCQDRLRLIYSDCAHLSLNNGENGGANVSIAIPLEYSERVQ</sequence>
<keyword evidence="3" id="KW-0808">Transferase</keyword>
<dbReference type="Pfam" id="PF06580">
    <property type="entry name" value="His_kinase"/>
    <property type="match status" value="1"/>
</dbReference>
<gene>
    <name evidence="3" type="ORF">J0A65_13760</name>
</gene>
<evidence type="ECO:0000259" key="2">
    <source>
        <dbReference type="Pfam" id="PF06580"/>
    </source>
</evidence>
<keyword evidence="3" id="KW-0418">Kinase</keyword>
<evidence type="ECO:0000313" key="4">
    <source>
        <dbReference type="Proteomes" id="UP000663992"/>
    </source>
</evidence>
<feature type="transmembrane region" description="Helical" evidence="1">
    <location>
        <begin position="43"/>
        <end position="62"/>
    </location>
</feature>
<feature type="transmembrane region" description="Helical" evidence="1">
    <location>
        <begin position="82"/>
        <end position="106"/>
    </location>
</feature>
<dbReference type="InterPro" id="IPR050640">
    <property type="entry name" value="Bact_2-comp_sensor_kinase"/>
</dbReference>
<dbReference type="InterPro" id="IPR010559">
    <property type="entry name" value="Sig_transdc_His_kin_internal"/>
</dbReference>
<dbReference type="EMBL" id="JAFKCS010000013">
    <property type="protein sequence ID" value="MBN7820937.1"/>
    <property type="molecule type" value="Genomic_DNA"/>
</dbReference>
<evidence type="ECO:0000313" key="3">
    <source>
        <dbReference type="EMBL" id="MBN7820937.1"/>
    </source>
</evidence>
<dbReference type="Proteomes" id="UP000663992">
    <property type="component" value="Unassembled WGS sequence"/>
</dbReference>
<proteinExistence type="predicted"/>
<dbReference type="InterPro" id="IPR036890">
    <property type="entry name" value="HATPase_C_sf"/>
</dbReference>
<dbReference type="PANTHER" id="PTHR34220:SF7">
    <property type="entry name" value="SENSOR HISTIDINE KINASE YPDA"/>
    <property type="match status" value="1"/>
</dbReference>
<keyword evidence="1" id="KW-1133">Transmembrane helix</keyword>
<feature type="domain" description="Signal transduction histidine kinase internal region" evidence="2">
    <location>
        <begin position="130"/>
        <end position="208"/>
    </location>
</feature>
<dbReference type="GO" id="GO:0016301">
    <property type="term" value="F:kinase activity"/>
    <property type="evidence" value="ECO:0007669"/>
    <property type="project" value="UniProtKB-KW"/>
</dbReference>
<organism evidence="3 4">
    <name type="scientific">Bowmanella yangjiangensis</name>
    <dbReference type="NCBI Taxonomy" id="2811230"/>
    <lineage>
        <taxon>Bacteria</taxon>
        <taxon>Pseudomonadati</taxon>
        <taxon>Pseudomonadota</taxon>
        <taxon>Gammaproteobacteria</taxon>
        <taxon>Alteromonadales</taxon>
        <taxon>Alteromonadaceae</taxon>
        <taxon>Bowmanella</taxon>
    </lineage>
</organism>
<dbReference type="PANTHER" id="PTHR34220">
    <property type="entry name" value="SENSOR HISTIDINE KINASE YPDA"/>
    <property type="match status" value="1"/>
</dbReference>
<keyword evidence="1" id="KW-0812">Transmembrane</keyword>
<evidence type="ECO:0000256" key="1">
    <source>
        <dbReference type="SAM" id="Phobius"/>
    </source>
</evidence>
<dbReference type="Gene3D" id="3.30.565.10">
    <property type="entry name" value="Histidine kinase-like ATPase, C-terminal domain"/>
    <property type="match status" value="1"/>
</dbReference>
<keyword evidence="1" id="KW-0472">Membrane</keyword>
<name>A0ABS3CUZ2_9ALTE</name>
<feature type="transmembrane region" description="Helical" evidence="1">
    <location>
        <begin position="12"/>
        <end position="31"/>
    </location>
</feature>
<accession>A0ABS3CUZ2</accession>
<keyword evidence="4" id="KW-1185">Reference proteome</keyword>
<reference evidence="3 4" key="1">
    <citation type="submission" date="2021-03" db="EMBL/GenBank/DDBJ databases">
        <title>novel species isolated from a fishpond in China.</title>
        <authorList>
            <person name="Lu H."/>
            <person name="Cai Z."/>
        </authorList>
    </citation>
    <scope>NUCLEOTIDE SEQUENCE [LARGE SCALE GENOMIC DNA]</scope>
    <source>
        <strain evidence="3 4">Y57</strain>
    </source>
</reference>
<protein>
    <submittedName>
        <fullName evidence="3">Histidine kinase</fullName>
    </submittedName>
</protein>
<comment type="caution">
    <text evidence="3">The sequence shown here is derived from an EMBL/GenBank/DDBJ whole genome shotgun (WGS) entry which is preliminary data.</text>
</comment>